<dbReference type="AlphaFoldDB" id="A0A8S2R6U4"/>
<evidence type="ECO:0000256" key="1">
    <source>
        <dbReference type="ARBA" id="ARBA00008433"/>
    </source>
</evidence>
<name>A0A8S2R6U4_9BILA</name>
<dbReference type="GO" id="GO:0005096">
    <property type="term" value="F:GTPase activator activity"/>
    <property type="evidence" value="ECO:0007669"/>
    <property type="project" value="TreeGrafter"/>
</dbReference>
<dbReference type="GO" id="GO:1990130">
    <property type="term" value="C:GATOR1 complex"/>
    <property type="evidence" value="ECO:0007669"/>
    <property type="project" value="TreeGrafter"/>
</dbReference>
<dbReference type="GO" id="GO:0034198">
    <property type="term" value="P:cellular response to amino acid starvation"/>
    <property type="evidence" value="ECO:0007669"/>
    <property type="project" value="TreeGrafter"/>
</dbReference>
<reference evidence="3" key="1">
    <citation type="submission" date="2021-02" db="EMBL/GenBank/DDBJ databases">
        <authorList>
            <person name="Nowell W R."/>
        </authorList>
    </citation>
    <scope>NUCLEOTIDE SEQUENCE</scope>
</reference>
<dbReference type="EMBL" id="CAJOBA010043582">
    <property type="protein sequence ID" value="CAF4151690.1"/>
    <property type="molecule type" value="Genomic_DNA"/>
</dbReference>
<dbReference type="Pfam" id="PF06218">
    <property type="entry name" value="NPR2"/>
    <property type="match status" value="1"/>
</dbReference>
<dbReference type="GO" id="GO:1904262">
    <property type="term" value="P:negative regulation of TORC1 signaling"/>
    <property type="evidence" value="ECO:0007669"/>
    <property type="project" value="TreeGrafter"/>
</dbReference>
<evidence type="ECO:0000313" key="3">
    <source>
        <dbReference type="EMBL" id="CAF4151690.1"/>
    </source>
</evidence>
<evidence type="ECO:0000313" key="2">
    <source>
        <dbReference type="EMBL" id="CAF1340396.1"/>
    </source>
</evidence>
<protein>
    <submittedName>
        <fullName evidence="3">Uncharacterized protein</fullName>
    </submittedName>
</protein>
<dbReference type="PANTHER" id="PTHR12991">
    <property type="entry name" value="NITROGEN PERMEASE REGULATOR 2/TUMOR SUPPRESSOR CANDIDATE 4"/>
    <property type="match status" value="1"/>
</dbReference>
<feature type="non-terminal residue" evidence="3">
    <location>
        <position position="1"/>
    </location>
</feature>
<evidence type="ECO:0000313" key="4">
    <source>
        <dbReference type="Proteomes" id="UP000682733"/>
    </source>
</evidence>
<dbReference type="EMBL" id="CAJNOK010021955">
    <property type="protein sequence ID" value="CAF1340396.1"/>
    <property type="molecule type" value="Genomic_DNA"/>
</dbReference>
<dbReference type="PANTHER" id="PTHR12991:SF10">
    <property type="entry name" value="GATOR COMPLEX PROTEIN NPRL2"/>
    <property type="match status" value="1"/>
</dbReference>
<dbReference type="Proteomes" id="UP000682733">
    <property type="component" value="Unassembled WGS sequence"/>
</dbReference>
<dbReference type="GO" id="GO:0010508">
    <property type="term" value="P:positive regulation of autophagy"/>
    <property type="evidence" value="ECO:0007669"/>
    <property type="project" value="TreeGrafter"/>
</dbReference>
<comment type="caution">
    <text evidence="3">The sequence shown here is derived from an EMBL/GenBank/DDBJ whole genome shotgun (WGS) entry which is preliminary data.</text>
</comment>
<dbReference type="GO" id="GO:0005774">
    <property type="term" value="C:vacuolar membrane"/>
    <property type="evidence" value="ECO:0007669"/>
    <property type="project" value="TreeGrafter"/>
</dbReference>
<comment type="similarity">
    <text evidence="1">Belongs to the NPR2 family.</text>
</comment>
<proteinExistence type="inferred from homology"/>
<gene>
    <name evidence="2" type="ORF">OVA965_LOCUS30317</name>
    <name evidence="3" type="ORF">TMI583_LOCUS31117</name>
</gene>
<dbReference type="Proteomes" id="UP000677228">
    <property type="component" value="Unassembled WGS sequence"/>
</dbReference>
<accession>A0A8S2R6U4</accession>
<organism evidence="3 4">
    <name type="scientific">Didymodactylos carnosus</name>
    <dbReference type="NCBI Taxonomy" id="1234261"/>
    <lineage>
        <taxon>Eukaryota</taxon>
        <taxon>Metazoa</taxon>
        <taxon>Spiralia</taxon>
        <taxon>Gnathifera</taxon>
        <taxon>Rotifera</taxon>
        <taxon>Eurotatoria</taxon>
        <taxon>Bdelloidea</taxon>
        <taxon>Philodinida</taxon>
        <taxon>Philodinidae</taxon>
        <taxon>Didymodactylos</taxon>
    </lineage>
</organism>
<dbReference type="InterPro" id="IPR009348">
    <property type="entry name" value="NPR2-like"/>
</dbReference>
<sequence length="203" mass="23448">MSTSLPPQNILAIQYSEFDVDIGPVIYYETAQTDFSNKRLFGSIQNFVCPHKSLENRFIVLKINQQKLIGCPVIIQADKTHSYPRNQFRFNVCFVVPAEADALKYEVAVRKLAKYLSMLETNHGFLYNCELKRNHLSAALDIIVRDINEKGQCSVKIYESVYINLKLLEKREDPPTVKIVDVPMFCKNIDLDHIEQMDLMTQQ</sequence>